<keyword evidence="9" id="KW-0347">Helicase</keyword>
<dbReference type="SMART" id="SM00488">
    <property type="entry name" value="DEXDc2"/>
    <property type="match status" value="1"/>
</dbReference>
<dbReference type="GO" id="GO:0016818">
    <property type="term" value="F:hydrolase activity, acting on acid anhydrides, in phosphorus-containing anhydrides"/>
    <property type="evidence" value="ECO:0007669"/>
    <property type="project" value="InterPro"/>
</dbReference>
<evidence type="ECO:0000256" key="14">
    <source>
        <dbReference type="ARBA" id="ARBA00023235"/>
    </source>
</evidence>
<evidence type="ECO:0000313" key="20">
    <source>
        <dbReference type="Proteomes" id="UP000243579"/>
    </source>
</evidence>
<dbReference type="GO" id="GO:0051539">
    <property type="term" value="F:4 iron, 4 sulfur cluster binding"/>
    <property type="evidence" value="ECO:0007669"/>
    <property type="project" value="UniProtKB-KW"/>
</dbReference>
<dbReference type="PANTHER" id="PTHR11472">
    <property type="entry name" value="DNA REPAIR DEAD HELICASE RAD3/XP-D SUBFAMILY MEMBER"/>
    <property type="match status" value="1"/>
</dbReference>
<evidence type="ECO:0000256" key="5">
    <source>
        <dbReference type="ARBA" id="ARBA00022723"/>
    </source>
</evidence>
<keyword evidence="6" id="KW-0547">Nucleotide-binding</keyword>
<gene>
    <name evidence="19" type="ORF">ACHHYP_03880</name>
</gene>
<evidence type="ECO:0000313" key="19">
    <source>
        <dbReference type="EMBL" id="OQR99946.1"/>
    </source>
</evidence>
<evidence type="ECO:0000256" key="11">
    <source>
        <dbReference type="ARBA" id="ARBA00023004"/>
    </source>
</evidence>
<evidence type="ECO:0000256" key="13">
    <source>
        <dbReference type="ARBA" id="ARBA00023204"/>
    </source>
</evidence>
<dbReference type="InterPro" id="IPR045028">
    <property type="entry name" value="DinG/Rad3-like"/>
</dbReference>
<evidence type="ECO:0000256" key="7">
    <source>
        <dbReference type="ARBA" id="ARBA00022763"/>
    </source>
</evidence>
<evidence type="ECO:0000256" key="15">
    <source>
        <dbReference type="ARBA" id="ARBA00023242"/>
    </source>
</evidence>
<evidence type="ECO:0000259" key="18">
    <source>
        <dbReference type="PROSITE" id="PS51193"/>
    </source>
</evidence>
<evidence type="ECO:0000256" key="8">
    <source>
        <dbReference type="ARBA" id="ARBA00022801"/>
    </source>
</evidence>
<dbReference type="PROSITE" id="PS51193">
    <property type="entry name" value="HELICASE_ATP_BIND_2"/>
    <property type="match status" value="1"/>
</dbReference>
<keyword evidence="11" id="KW-0408">Iron</keyword>
<keyword evidence="5" id="KW-0479">Metal-binding</keyword>
<dbReference type="InterPro" id="IPR010614">
    <property type="entry name" value="RAD3-like_helicase_DEAD"/>
</dbReference>
<comment type="subcellular location">
    <subcellularLocation>
        <location evidence="2">Nucleus</location>
    </subcellularLocation>
</comment>
<dbReference type="Proteomes" id="UP000243579">
    <property type="component" value="Unassembled WGS sequence"/>
</dbReference>
<dbReference type="OrthoDB" id="267079at2759"/>
<dbReference type="GO" id="GO:0003678">
    <property type="term" value="F:DNA helicase activity"/>
    <property type="evidence" value="ECO:0007669"/>
    <property type="project" value="InterPro"/>
</dbReference>
<evidence type="ECO:0000256" key="9">
    <source>
        <dbReference type="ARBA" id="ARBA00022806"/>
    </source>
</evidence>
<comment type="cofactor">
    <cofactor evidence="1">
        <name>[4Fe-4S] cluster</name>
        <dbReference type="ChEBI" id="CHEBI:49883"/>
    </cofactor>
</comment>
<dbReference type="NCBIfam" id="TIGR00604">
    <property type="entry name" value="rad3"/>
    <property type="match status" value="1"/>
</dbReference>
<keyword evidence="4" id="KW-0004">4Fe-4S</keyword>
<feature type="region of interest" description="Disordered" evidence="17">
    <location>
        <begin position="834"/>
        <end position="871"/>
    </location>
</feature>
<dbReference type="GO" id="GO:1990918">
    <property type="term" value="P:double-strand break repair involved in meiotic recombination"/>
    <property type="evidence" value="ECO:0007669"/>
    <property type="project" value="TreeGrafter"/>
</dbReference>
<dbReference type="FunFam" id="3.40.50.300:FF:000731">
    <property type="entry name" value="Fanconi anemia group J protein homolog"/>
    <property type="match status" value="1"/>
</dbReference>
<feature type="region of interest" description="Disordered" evidence="17">
    <location>
        <begin position="131"/>
        <end position="154"/>
    </location>
</feature>
<dbReference type="GO" id="GO:0005634">
    <property type="term" value="C:nucleus"/>
    <property type="evidence" value="ECO:0007669"/>
    <property type="project" value="UniProtKB-SubCell"/>
</dbReference>
<keyword evidence="20" id="KW-1185">Reference proteome</keyword>
<evidence type="ECO:0000256" key="10">
    <source>
        <dbReference type="ARBA" id="ARBA00022840"/>
    </source>
</evidence>
<keyword evidence="12" id="KW-0411">Iron-sulfur</keyword>
<dbReference type="Pfam" id="PF13307">
    <property type="entry name" value="Helicase_C_2"/>
    <property type="match status" value="1"/>
</dbReference>
<dbReference type="Pfam" id="PF06733">
    <property type="entry name" value="DEAD_2"/>
    <property type="match status" value="1"/>
</dbReference>
<evidence type="ECO:0000256" key="4">
    <source>
        <dbReference type="ARBA" id="ARBA00022485"/>
    </source>
</evidence>
<dbReference type="SMART" id="SM00491">
    <property type="entry name" value="HELICc2"/>
    <property type="match status" value="1"/>
</dbReference>
<evidence type="ECO:0000256" key="1">
    <source>
        <dbReference type="ARBA" id="ARBA00001966"/>
    </source>
</evidence>
<dbReference type="PANTHER" id="PTHR11472:SF47">
    <property type="entry name" value="FANCONI ANEMIA GROUP J PROTEIN"/>
    <property type="match status" value="1"/>
</dbReference>
<keyword evidence="13" id="KW-0234">DNA repair</keyword>
<dbReference type="Gene3D" id="3.40.50.300">
    <property type="entry name" value="P-loop containing nucleotide triphosphate hydrolases"/>
    <property type="match status" value="3"/>
</dbReference>
<keyword evidence="15" id="KW-0539">Nucleus</keyword>
<sequence length="887" mass="98782">MEIAYEEAPVKKSGMMIAGYTVDFPEGKSPFPSQLAVMAKVLLALKKKQNALLESPTGSGKTLALLCSTLAWQRQFVLEAREQERAQLEEAAAQQVAAAKSLDDSVISIDDDDDFERVSFSQFAHPKKRKLPDSLLPYADPTPATEPAATATPEVTKVPARERTPTIYFCSRTHSQLTQVIQELRRCPHGNQVKMVVLGSKKHYCVHNKVRNLDAGKINDECSSLQEKMACKFRRKLKIHNELRRAVPAIWDIEELVALGEDVQECPYYYTHSAVEQASLVFCPYNYIMDPSIRAAVKIDLKSAIVILDEAHNIEDVCRSAASMELTYLQLEEAIASFKATIEAQVHKSPMYLTLLKLLNGLQRWLRYIEEIKVLKTVGYEHEAHTWPGTHAVAVLAEFCNVKPDNLGTIFEMYQAVATEERAADDDNLPAAASSDEKDEGVVKLTSTALMTVLAVLNVATFMFRDELKYINDYKLVVDKSRPFTGFKELFFAGSRRCGRKTAQMQLKMCLWCLHAGVAFADITAQVRSVVLTSGTLSPMTSFADELGTTFPITLEANHVVDMRRQVFLGSVMTGGGGRRVDLSASYQNQQDITYQDGLGHLVLKYSRIVPGGLLVFLPSYRLMNQLYDRWQVSGLLDEIAAVKEVFQEPRGAGKDFDELLEAYKDAIARHRPRDCVDLTAEPAKTGAVFLAVFRGKVSEGIDFSNDNARCVLAVGIPFPNVKEPQVALKQEYQNQRALADPRSCNGRVWYEHQAFRALNQALGRCIRHRLDYGAILLVDSRHRGGRYAGQLSKWTRGHLKEYEHTNFAAQDLAQFFARVAADPALAVPVEETPPVKTTKPATKAKKPAQGGWIDKKAVSKKPRGNHPNFIAPGTISGWMASYGNNA</sequence>
<keyword evidence="7" id="KW-0227">DNA damage</keyword>
<dbReference type="InterPro" id="IPR006555">
    <property type="entry name" value="ATP-dep_Helicase_C"/>
</dbReference>
<protein>
    <recommendedName>
        <fullName evidence="16">DNA 5'-3' helicase FANCJ</fullName>
    </recommendedName>
</protein>
<dbReference type="InterPro" id="IPR014013">
    <property type="entry name" value="Helic_SF1/SF2_ATP-bd_DinG/Rad3"/>
</dbReference>
<dbReference type="InterPro" id="IPR006554">
    <property type="entry name" value="Helicase-like_DEXD_c2"/>
</dbReference>
<proteinExistence type="inferred from homology"/>
<comment type="similarity">
    <text evidence="3">Belongs to the DEAD box helicase family. DEAH subfamily.</text>
</comment>
<name>A0A1V9ZPN6_ACHHY</name>
<dbReference type="InterPro" id="IPR013020">
    <property type="entry name" value="Rad3/Chl1-like"/>
</dbReference>
<dbReference type="AlphaFoldDB" id="A0A1V9ZPN6"/>
<evidence type="ECO:0000256" key="16">
    <source>
        <dbReference type="ARBA" id="ARBA00082714"/>
    </source>
</evidence>
<dbReference type="CDD" id="cd18788">
    <property type="entry name" value="SF2_C_XPD"/>
    <property type="match status" value="1"/>
</dbReference>
<dbReference type="GO" id="GO:0006289">
    <property type="term" value="P:nucleotide-excision repair"/>
    <property type="evidence" value="ECO:0007669"/>
    <property type="project" value="TreeGrafter"/>
</dbReference>
<dbReference type="STRING" id="1202772.A0A1V9ZPN6"/>
<dbReference type="GO" id="GO:0046872">
    <property type="term" value="F:metal ion binding"/>
    <property type="evidence" value="ECO:0007669"/>
    <property type="project" value="UniProtKB-KW"/>
</dbReference>
<dbReference type="EMBL" id="JNBR01000034">
    <property type="protein sequence ID" value="OQR99946.1"/>
    <property type="molecule type" value="Genomic_DNA"/>
</dbReference>
<keyword evidence="10" id="KW-0067">ATP-binding</keyword>
<keyword evidence="8" id="KW-0378">Hydrolase</keyword>
<dbReference type="SUPFAM" id="SSF52540">
    <property type="entry name" value="P-loop containing nucleoside triphosphate hydrolases"/>
    <property type="match status" value="1"/>
</dbReference>
<evidence type="ECO:0000256" key="12">
    <source>
        <dbReference type="ARBA" id="ARBA00023014"/>
    </source>
</evidence>
<organism evidence="19 20">
    <name type="scientific">Achlya hypogyna</name>
    <name type="common">Oomycete</name>
    <name type="synonym">Protoachlya hypogyna</name>
    <dbReference type="NCBI Taxonomy" id="1202772"/>
    <lineage>
        <taxon>Eukaryota</taxon>
        <taxon>Sar</taxon>
        <taxon>Stramenopiles</taxon>
        <taxon>Oomycota</taxon>
        <taxon>Saprolegniomycetes</taxon>
        <taxon>Saprolegniales</taxon>
        <taxon>Achlyaceae</taxon>
        <taxon>Achlya</taxon>
    </lineage>
</organism>
<comment type="caution">
    <text evidence="19">The sequence shown here is derived from an EMBL/GenBank/DDBJ whole genome shotgun (WGS) entry which is preliminary data.</text>
</comment>
<reference evidence="19 20" key="1">
    <citation type="journal article" date="2014" name="Genome Biol. Evol.">
        <title>The secreted proteins of Achlya hypogyna and Thraustotheca clavata identify the ancestral oomycete secretome and reveal gene acquisitions by horizontal gene transfer.</title>
        <authorList>
            <person name="Misner I."/>
            <person name="Blouin N."/>
            <person name="Leonard G."/>
            <person name="Richards T.A."/>
            <person name="Lane C.E."/>
        </authorList>
    </citation>
    <scope>NUCLEOTIDE SEQUENCE [LARGE SCALE GENOMIC DNA]</scope>
    <source>
        <strain evidence="19 20">ATCC 48635</strain>
    </source>
</reference>
<dbReference type="InterPro" id="IPR027417">
    <property type="entry name" value="P-loop_NTPase"/>
</dbReference>
<feature type="compositionally biased region" description="Low complexity" evidence="17">
    <location>
        <begin position="141"/>
        <end position="154"/>
    </location>
</feature>
<evidence type="ECO:0000256" key="2">
    <source>
        <dbReference type="ARBA" id="ARBA00004123"/>
    </source>
</evidence>
<evidence type="ECO:0000256" key="3">
    <source>
        <dbReference type="ARBA" id="ARBA00008792"/>
    </source>
</evidence>
<keyword evidence="14" id="KW-0413">Isomerase</keyword>
<accession>A0A1V9ZPN6</accession>
<evidence type="ECO:0000256" key="17">
    <source>
        <dbReference type="SAM" id="MobiDB-lite"/>
    </source>
</evidence>
<dbReference type="GO" id="GO:0005524">
    <property type="term" value="F:ATP binding"/>
    <property type="evidence" value="ECO:0007669"/>
    <property type="project" value="UniProtKB-KW"/>
</dbReference>
<dbReference type="GO" id="GO:0003677">
    <property type="term" value="F:DNA binding"/>
    <property type="evidence" value="ECO:0007669"/>
    <property type="project" value="InterPro"/>
</dbReference>
<feature type="domain" description="Helicase ATP-binding" evidence="18">
    <location>
        <begin position="20"/>
        <end position="382"/>
    </location>
</feature>
<evidence type="ECO:0000256" key="6">
    <source>
        <dbReference type="ARBA" id="ARBA00022741"/>
    </source>
</evidence>